<keyword evidence="2" id="KW-0808">Transferase</keyword>
<evidence type="ECO:0000256" key="6">
    <source>
        <dbReference type="ARBA" id="ARBA00022786"/>
    </source>
</evidence>
<dbReference type="GO" id="GO:0016740">
    <property type="term" value="F:transferase activity"/>
    <property type="evidence" value="ECO:0007669"/>
    <property type="project" value="UniProtKB-KW"/>
</dbReference>
<evidence type="ECO:0000313" key="11">
    <source>
        <dbReference type="Proteomes" id="UP000019118"/>
    </source>
</evidence>
<dbReference type="GO" id="GO:0008270">
    <property type="term" value="F:zinc ion binding"/>
    <property type="evidence" value="ECO:0007669"/>
    <property type="project" value="UniProtKB-KW"/>
</dbReference>
<dbReference type="InterPro" id="IPR047546">
    <property type="entry name" value="Rcat_RBR_RNF216"/>
</dbReference>
<keyword evidence="4" id="KW-0677">Repeat</keyword>
<name>A0AAR5P8U4_DENPD</name>
<comment type="pathway">
    <text evidence="1">Protein modification; protein ubiquitination.</text>
</comment>
<dbReference type="Pfam" id="PF26200">
    <property type="entry name" value="Rcat_RNF216"/>
    <property type="match status" value="1"/>
</dbReference>
<organism evidence="10 11">
    <name type="scientific">Dendroctonus ponderosae</name>
    <name type="common">Mountain pine beetle</name>
    <dbReference type="NCBI Taxonomy" id="77166"/>
    <lineage>
        <taxon>Eukaryota</taxon>
        <taxon>Metazoa</taxon>
        <taxon>Ecdysozoa</taxon>
        <taxon>Arthropoda</taxon>
        <taxon>Hexapoda</taxon>
        <taxon>Insecta</taxon>
        <taxon>Pterygota</taxon>
        <taxon>Neoptera</taxon>
        <taxon>Endopterygota</taxon>
        <taxon>Coleoptera</taxon>
        <taxon>Polyphaga</taxon>
        <taxon>Cucujiformia</taxon>
        <taxon>Curculionidae</taxon>
        <taxon>Scolytinae</taxon>
        <taxon>Dendroctonus</taxon>
    </lineage>
</organism>
<dbReference type="PROSITE" id="PS51873">
    <property type="entry name" value="TRIAD"/>
    <property type="match status" value="1"/>
</dbReference>
<sequence length="194" mass="22143">MAFPKAVFRRLWLKIQREELEKAEVDLIVSCPFCEFVVTPLAEASVFKCGKESCRLCTRKSHIPTRCSEVPLDKEVQIRTFLEDKWTEAVTRTCFSCKKSFIKTRGCNKMTCTCGASMCYICSQLISGYEHFDVLDGKCDLMRDESDINREWVRKHVESAKRALAAKLKQSIPQGKPVMSSSQFARKNFSSSSI</sequence>
<evidence type="ECO:0000256" key="2">
    <source>
        <dbReference type="ARBA" id="ARBA00022679"/>
    </source>
</evidence>
<dbReference type="InterPro" id="IPR044066">
    <property type="entry name" value="TRIAD_supradom"/>
</dbReference>
<keyword evidence="5" id="KW-0863">Zinc-finger</keyword>
<evidence type="ECO:0000256" key="8">
    <source>
        <dbReference type="SAM" id="MobiDB-lite"/>
    </source>
</evidence>
<protein>
    <recommendedName>
        <fullName evidence="9">RING-type domain-containing protein</fullName>
    </recommendedName>
</protein>
<proteinExistence type="predicted"/>
<reference evidence="10" key="2">
    <citation type="submission" date="2024-08" db="UniProtKB">
        <authorList>
            <consortium name="EnsemblMetazoa"/>
        </authorList>
    </citation>
    <scope>IDENTIFICATION</scope>
</reference>
<keyword evidence="3" id="KW-0479">Metal-binding</keyword>
<dbReference type="AlphaFoldDB" id="A0AAR5P8U4"/>
<dbReference type="Gene3D" id="1.20.120.1750">
    <property type="match status" value="1"/>
</dbReference>
<keyword evidence="6" id="KW-0833">Ubl conjugation pathway</keyword>
<dbReference type="CDD" id="cd20353">
    <property type="entry name" value="Rcat_RBR_RNF216"/>
    <property type="match status" value="1"/>
</dbReference>
<evidence type="ECO:0000256" key="4">
    <source>
        <dbReference type="ARBA" id="ARBA00022737"/>
    </source>
</evidence>
<evidence type="ECO:0000313" key="10">
    <source>
        <dbReference type="EnsemblMetazoa" id="XP_019757510.1"/>
    </source>
</evidence>
<accession>A0AAR5P8U4</accession>
<keyword evidence="11" id="KW-1185">Reference proteome</keyword>
<feature type="compositionally biased region" description="Polar residues" evidence="8">
    <location>
        <begin position="179"/>
        <end position="194"/>
    </location>
</feature>
<dbReference type="SUPFAM" id="SSF57850">
    <property type="entry name" value="RING/U-box"/>
    <property type="match status" value="1"/>
</dbReference>
<dbReference type="PANTHER" id="PTHR22770">
    <property type="entry name" value="UBIQUITIN CONJUGATING ENZYME 7 INTERACTING PROTEIN-RELATED"/>
    <property type="match status" value="1"/>
</dbReference>
<dbReference type="Proteomes" id="UP000019118">
    <property type="component" value="Unassembled WGS sequence"/>
</dbReference>
<feature type="domain" description="RING-type" evidence="9">
    <location>
        <begin position="1"/>
        <end position="143"/>
    </location>
</feature>
<dbReference type="InterPro" id="IPR051628">
    <property type="entry name" value="LUBAC_E3_Ligases"/>
</dbReference>
<evidence type="ECO:0000256" key="1">
    <source>
        <dbReference type="ARBA" id="ARBA00004906"/>
    </source>
</evidence>
<dbReference type="EnsemblMetazoa" id="XM_019901952.1">
    <property type="protein sequence ID" value="XP_019757511.1"/>
    <property type="gene ID" value="LOC109535910"/>
</dbReference>
<dbReference type="PANTHER" id="PTHR22770:SF47">
    <property type="entry name" value="E3 UBIQUITIN-PROTEIN LIGASE RNF216"/>
    <property type="match status" value="1"/>
</dbReference>
<dbReference type="EnsemblMetazoa" id="XM_019901951.1">
    <property type="protein sequence ID" value="XP_019757510.1"/>
    <property type="gene ID" value="LOC109535910"/>
</dbReference>
<reference evidence="11" key="1">
    <citation type="journal article" date="2013" name="Genome Biol.">
        <title>Draft genome of the mountain pine beetle, Dendroctonus ponderosae Hopkins, a major forest pest.</title>
        <authorList>
            <person name="Keeling C.I."/>
            <person name="Yuen M.M."/>
            <person name="Liao N.Y."/>
            <person name="Docking T.R."/>
            <person name="Chan S.K."/>
            <person name="Taylor G.A."/>
            <person name="Palmquist D.L."/>
            <person name="Jackman S.D."/>
            <person name="Nguyen A."/>
            <person name="Li M."/>
            <person name="Henderson H."/>
            <person name="Janes J.K."/>
            <person name="Zhao Y."/>
            <person name="Pandoh P."/>
            <person name="Moore R."/>
            <person name="Sperling F.A."/>
            <person name="Huber D.P."/>
            <person name="Birol I."/>
            <person name="Jones S.J."/>
            <person name="Bohlmann J."/>
        </authorList>
    </citation>
    <scope>NUCLEOTIDE SEQUENCE</scope>
</reference>
<evidence type="ECO:0000256" key="7">
    <source>
        <dbReference type="ARBA" id="ARBA00022833"/>
    </source>
</evidence>
<evidence type="ECO:0000256" key="5">
    <source>
        <dbReference type="ARBA" id="ARBA00022771"/>
    </source>
</evidence>
<evidence type="ECO:0000256" key="3">
    <source>
        <dbReference type="ARBA" id="ARBA00022723"/>
    </source>
</evidence>
<keyword evidence="7" id="KW-0862">Zinc</keyword>
<feature type="region of interest" description="Disordered" evidence="8">
    <location>
        <begin position="168"/>
        <end position="194"/>
    </location>
</feature>
<evidence type="ECO:0000259" key="9">
    <source>
        <dbReference type="PROSITE" id="PS51873"/>
    </source>
</evidence>